<dbReference type="AlphaFoldDB" id="A0A381WJ56"/>
<dbReference type="EMBL" id="UINC01011882">
    <property type="protein sequence ID" value="SVA52168.1"/>
    <property type="molecule type" value="Genomic_DNA"/>
</dbReference>
<accession>A0A381WJ56</accession>
<gene>
    <name evidence="1" type="ORF">METZ01_LOCUS105022</name>
</gene>
<evidence type="ECO:0000313" key="1">
    <source>
        <dbReference type="EMBL" id="SVA52168.1"/>
    </source>
</evidence>
<protein>
    <recommendedName>
        <fullName evidence="2">Aminopeptidase</fullName>
    </recommendedName>
</protein>
<name>A0A381WJ56_9ZZZZ</name>
<reference evidence="1" key="1">
    <citation type="submission" date="2018-05" db="EMBL/GenBank/DDBJ databases">
        <authorList>
            <person name="Lanie J.A."/>
            <person name="Ng W.-L."/>
            <person name="Kazmierczak K.M."/>
            <person name="Andrzejewski T.M."/>
            <person name="Davidsen T.M."/>
            <person name="Wayne K.J."/>
            <person name="Tettelin H."/>
            <person name="Glass J.I."/>
            <person name="Rusch D."/>
            <person name="Podicherti R."/>
            <person name="Tsui H.-C.T."/>
            <person name="Winkler M.E."/>
        </authorList>
    </citation>
    <scope>NUCLEOTIDE SEQUENCE</scope>
</reference>
<proteinExistence type="predicted"/>
<dbReference type="SUPFAM" id="SSF55486">
    <property type="entry name" value="Metalloproteases ('zincins'), catalytic domain"/>
    <property type="match status" value="1"/>
</dbReference>
<dbReference type="InterPro" id="IPR027268">
    <property type="entry name" value="Peptidase_M4/M1_CTD_sf"/>
</dbReference>
<evidence type="ECO:0008006" key="2">
    <source>
        <dbReference type="Google" id="ProtNLM"/>
    </source>
</evidence>
<dbReference type="Gene3D" id="1.10.390.10">
    <property type="entry name" value="Neutral Protease Domain 2"/>
    <property type="match status" value="1"/>
</dbReference>
<organism evidence="1">
    <name type="scientific">marine metagenome</name>
    <dbReference type="NCBI Taxonomy" id="408172"/>
    <lineage>
        <taxon>unclassified sequences</taxon>
        <taxon>metagenomes</taxon>
        <taxon>ecological metagenomes</taxon>
    </lineage>
</organism>
<sequence length="963" mass="114491">MRFFILLSIILSSIGLYSQEHEYSIKAEFDIENKKIKIKQNLLFFNKYDIELNHLILNDWANSYSNSKSNLGNRLSEEYALAFQRSTKNQRGSTVIKKIYKNNYNFDFSRPINNIDLIKINLVKPLKKGDSISFDINYEIIIPDDNFTGYGINKSGEINIRDWYLTFSKIKNNKWIKESNLDLNDLSHDLAYFDFNISFPKEYDLISDLNQLKYNEKLNLKNFVSVKEIRKNSNLILTKKSKYIQYIINGTKIYSDIDNYEDKSGSIINKVILYVDDKTGNKIPLNKVNNNIIQKDSLITQIFNYAERKIGNYPFNRMVVSRKNQSRRPIYGINNLPKIISPFDQSFLFEFNFLKEFLHTYLEESISLHKRKNYWETEGIVIYLLMDYIDTYYPELKLIGKYSNLKILKNRNYAKYSFNEQYRLFENIISSRNINQPIGLSLDSLTRINQKIINPYKTGLGIKMLSQILNKEIIDNSIKEYFKKNNLKNNTPITFQETIEKNSSTSLGWFFNDFLKRKSFKDFTIRKINESNKLTYFKLSNYYNSKSNSPIQLSLLKDNKVLKEDWVILKEMDTILSYESNLYDFIEINKNKYITERNYKNNLASFKKYKKPFKLILFNDFENTYNKQLNYIPLLGYNLYDGLMPGITLTNITLIKKPFSYKIKPFYSSKQKKILGSMNLKYTKYNENKKLFSTQYFISGSTFHYKENLSYTSLFPSITFTFRNLDLRSNFRQFLNFRYVSIYREENIDQKKYPNYNIFNTKYILTNSNGGKGFTLNSDLQISKSFIKTSFTGMFRNYYKDNRQYNFRLFIGKFLYNSTDDDYFSFSTYRARDYMFNYNLLGRSETTGFYSQQFISSEGALKSKVNPAYSNDWLISFNSGITLWQWIEGYYDLAFIKNKNKSIQTAYDSGIRLNILTDYFELYFPFYSSLGNELKHSNYSEKIRFKITFDPNTVSGLFTRRWF</sequence>